<evidence type="ECO:0000313" key="1">
    <source>
        <dbReference type="EMBL" id="GAA2236218.1"/>
    </source>
</evidence>
<proteinExistence type="predicted"/>
<sequence>MKQITYAGDSVLTTDDVGSALVELTACLARKGLAEAVSIPILLEGEVRDAELVIGVGNDVLSIPIDFDGDGPDFSVAADRLRSQMEAHTADRVVRPTALDDSFDDFFDV</sequence>
<evidence type="ECO:0000313" key="2">
    <source>
        <dbReference type="Proteomes" id="UP001500929"/>
    </source>
</evidence>
<keyword evidence="2" id="KW-1185">Reference proteome</keyword>
<dbReference type="RefSeq" id="WP_259479625.1">
    <property type="nucleotide sequence ID" value="NZ_BAAAQY010000006.1"/>
</dbReference>
<dbReference type="Proteomes" id="UP001500929">
    <property type="component" value="Unassembled WGS sequence"/>
</dbReference>
<gene>
    <name evidence="1" type="ORF">GCM10009851_21460</name>
</gene>
<name>A0ABN3DMN6_9MICO</name>
<reference evidence="1 2" key="1">
    <citation type="journal article" date="2019" name="Int. J. Syst. Evol. Microbiol.">
        <title>The Global Catalogue of Microorganisms (GCM) 10K type strain sequencing project: providing services to taxonomists for standard genome sequencing and annotation.</title>
        <authorList>
            <consortium name="The Broad Institute Genomics Platform"/>
            <consortium name="The Broad Institute Genome Sequencing Center for Infectious Disease"/>
            <person name="Wu L."/>
            <person name="Ma J."/>
        </authorList>
    </citation>
    <scope>NUCLEOTIDE SEQUENCE [LARGE SCALE GENOMIC DNA]</scope>
    <source>
        <strain evidence="1 2">JCM 16117</strain>
    </source>
</reference>
<protein>
    <submittedName>
        <fullName evidence="1">Uncharacterized protein</fullName>
    </submittedName>
</protein>
<dbReference type="EMBL" id="BAAAQY010000006">
    <property type="protein sequence ID" value="GAA2236218.1"/>
    <property type="molecule type" value="Genomic_DNA"/>
</dbReference>
<accession>A0ABN3DMN6</accession>
<organism evidence="1 2">
    <name type="scientific">Herbiconiux moechotypicola</name>
    <dbReference type="NCBI Taxonomy" id="637393"/>
    <lineage>
        <taxon>Bacteria</taxon>
        <taxon>Bacillati</taxon>
        <taxon>Actinomycetota</taxon>
        <taxon>Actinomycetes</taxon>
        <taxon>Micrococcales</taxon>
        <taxon>Microbacteriaceae</taxon>
        <taxon>Herbiconiux</taxon>
    </lineage>
</organism>
<comment type="caution">
    <text evidence="1">The sequence shown here is derived from an EMBL/GenBank/DDBJ whole genome shotgun (WGS) entry which is preliminary data.</text>
</comment>